<name>A0A6C0KRU7_9ZZZZ</name>
<proteinExistence type="predicted"/>
<reference evidence="1" key="1">
    <citation type="journal article" date="2020" name="Nature">
        <title>Giant virus diversity and host interactions through global metagenomics.</title>
        <authorList>
            <person name="Schulz F."/>
            <person name="Roux S."/>
            <person name="Paez-Espino D."/>
            <person name="Jungbluth S."/>
            <person name="Walsh D.A."/>
            <person name="Denef V.J."/>
            <person name="McMahon K.D."/>
            <person name="Konstantinidis K.T."/>
            <person name="Eloe-Fadrosh E.A."/>
            <person name="Kyrpides N.C."/>
            <person name="Woyke T."/>
        </authorList>
    </citation>
    <scope>NUCLEOTIDE SEQUENCE</scope>
    <source>
        <strain evidence="1">GVMAG-S-3300013093-109</strain>
    </source>
</reference>
<organism evidence="1">
    <name type="scientific">viral metagenome</name>
    <dbReference type="NCBI Taxonomy" id="1070528"/>
    <lineage>
        <taxon>unclassified sequences</taxon>
        <taxon>metagenomes</taxon>
        <taxon>organismal metagenomes</taxon>
    </lineage>
</organism>
<protein>
    <submittedName>
        <fullName evidence="1">Uncharacterized protein</fullName>
    </submittedName>
</protein>
<accession>A0A6C0KRU7</accession>
<dbReference type="AlphaFoldDB" id="A0A6C0KRU7"/>
<evidence type="ECO:0000313" key="1">
    <source>
        <dbReference type="EMBL" id="QHU20692.1"/>
    </source>
</evidence>
<sequence>MIYLIITTSLHNRYGSSINRDQQYQSAIREILAHLPETIQPIIVENNGLRPTFLDHFIHVGKPVPVMYTDHNETRKSKGMKEVLDIQYVIRQYGIDNNDMVIKVTGRYRVTSSLFFQEVINYQEHYDAFIKFYGVSSLSFNPNESVLGLYAMRAYLLLWWHPTSIDLSSSAEVAFAKYAKRSCSRIKEIEYLGLTCIFAEDGRILDV</sequence>
<dbReference type="EMBL" id="MN740971">
    <property type="protein sequence ID" value="QHU20692.1"/>
    <property type="molecule type" value="Genomic_DNA"/>
</dbReference>